<accession>A0A6J4T414</accession>
<organism evidence="1">
    <name type="scientific">uncultured Solirubrobacteraceae bacterium</name>
    <dbReference type="NCBI Taxonomy" id="1162706"/>
    <lineage>
        <taxon>Bacteria</taxon>
        <taxon>Bacillati</taxon>
        <taxon>Actinomycetota</taxon>
        <taxon>Thermoleophilia</taxon>
        <taxon>Solirubrobacterales</taxon>
        <taxon>Solirubrobacteraceae</taxon>
        <taxon>environmental samples</taxon>
    </lineage>
</organism>
<dbReference type="EMBL" id="CADCVS010000335">
    <property type="protein sequence ID" value="CAA9512832.1"/>
    <property type="molecule type" value="Genomic_DNA"/>
</dbReference>
<proteinExistence type="predicted"/>
<sequence length="54" mass="6002">MSDPVRPPRPAPSERLLAWVVCGPVGHLAAGVADWAELYGKYLWARTRGKEPWS</sequence>
<name>A0A6J4T414_9ACTN</name>
<dbReference type="AlphaFoldDB" id="A0A6J4T414"/>
<reference evidence="1" key="1">
    <citation type="submission" date="2020-02" db="EMBL/GenBank/DDBJ databases">
        <authorList>
            <person name="Meier V. D."/>
        </authorList>
    </citation>
    <scope>NUCLEOTIDE SEQUENCE</scope>
    <source>
        <strain evidence="1">AVDCRST_MAG30</strain>
    </source>
</reference>
<gene>
    <name evidence="1" type="ORF">AVDCRST_MAG30-2588</name>
</gene>
<protein>
    <submittedName>
        <fullName evidence="1">Uncharacterized protein</fullName>
    </submittedName>
</protein>
<evidence type="ECO:0000313" key="1">
    <source>
        <dbReference type="EMBL" id="CAA9512832.1"/>
    </source>
</evidence>